<dbReference type="Proteomes" id="UP000758155">
    <property type="component" value="Unassembled WGS sequence"/>
</dbReference>
<dbReference type="AlphaFoldDB" id="A0A9P4WF96"/>
<feature type="non-terminal residue" evidence="1">
    <location>
        <position position="92"/>
    </location>
</feature>
<reference evidence="1" key="1">
    <citation type="submission" date="2019-04" db="EMBL/GenBank/DDBJ databases">
        <title>Sequencing of skin fungus with MAO and IRED activity.</title>
        <authorList>
            <person name="Marsaioli A.J."/>
            <person name="Bonatto J.M.C."/>
            <person name="Reis Junior O."/>
        </authorList>
    </citation>
    <scope>NUCLEOTIDE SEQUENCE</scope>
    <source>
        <strain evidence="1">28M1</strain>
    </source>
</reference>
<gene>
    <name evidence="1" type="ORF">E8E12_000444</name>
</gene>
<protein>
    <submittedName>
        <fullName evidence="1">Uncharacterized protein</fullName>
    </submittedName>
</protein>
<dbReference type="EMBL" id="SWKV01000378">
    <property type="protein sequence ID" value="KAF3027578.1"/>
    <property type="molecule type" value="Genomic_DNA"/>
</dbReference>
<name>A0A9P4WF96_9PLEO</name>
<keyword evidence="2" id="KW-1185">Reference proteome</keyword>
<dbReference type="OrthoDB" id="2534600at2759"/>
<evidence type="ECO:0000313" key="1">
    <source>
        <dbReference type="EMBL" id="KAF3027578.1"/>
    </source>
</evidence>
<comment type="caution">
    <text evidence="1">The sequence shown here is derived from an EMBL/GenBank/DDBJ whole genome shotgun (WGS) entry which is preliminary data.</text>
</comment>
<sequence>MSQLLLSQAATGTGHMLHYGEPNQPFMTRELLKRLYWLCFAAQCTQGLHHRPFLSFFGHGFNAKKLKPLEIADPCLAPCTPGEENWHGNVIS</sequence>
<accession>A0A9P4WF96</accession>
<proteinExistence type="predicted"/>
<evidence type="ECO:0000313" key="2">
    <source>
        <dbReference type="Proteomes" id="UP000758155"/>
    </source>
</evidence>
<organism evidence="1 2">
    <name type="scientific">Didymella heteroderae</name>
    <dbReference type="NCBI Taxonomy" id="1769908"/>
    <lineage>
        <taxon>Eukaryota</taxon>
        <taxon>Fungi</taxon>
        <taxon>Dikarya</taxon>
        <taxon>Ascomycota</taxon>
        <taxon>Pezizomycotina</taxon>
        <taxon>Dothideomycetes</taxon>
        <taxon>Pleosporomycetidae</taxon>
        <taxon>Pleosporales</taxon>
        <taxon>Pleosporineae</taxon>
        <taxon>Didymellaceae</taxon>
        <taxon>Didymella</taxon>
    </lineage>
</organism>